<organism evidence="2 3">
    <name type="scientific">Tilletiaria anomala (strain ATCC 24038 / CBS 436.72 / UBC 951)</name>
    <dbReference type="NCBI Taxonomy" id="1037660"/>
    <lineage>
        <taxon>Eukaryota</taxon>
        <taxon>Fungi</taxon>
        <taxon>Dikarya</taxon>
        <taxon>Basidiomycota</taxon>
        <taxon>Ustilaginomycotina</taxon>
        <taxon>Exobasidiomycetes</taxon>
        <taxon>Georgefischeriales</taxon>
        <taxon>Tilletiariaceae</taxon>
        <taxon>Tilletiaria</taxon>
    </lineage>
</organism>
<sequence length="163" mass="16628">MQAATTLSKRLALSSQLGAGTSARAQRRTTNTSASLIAIAAAARRYRPSSFMMPTSKGPASASASASTAATSLLNLRPKPVHSITAPVSAHRITHAPSFSALVSRANNTVAGHDSLTQTRHRQNPLRRGGAVAASGQSRSQASAAGAVCAAVVAAAITTELQW</sequence>
<gene>
    <name evidence="2" type="ORF">K437DRAFT_272547</name>
</gene>
<feature type="region of interest" description="Disordered" evidence="1">
    <location>
        <begin position="113"/>
        <end position="133"/>
    </location>
</feature>
<evidence type="ECO:0000313" key="3">
    <source>
        <dbReference type="Proteomes" id="UP000027361"/>
    </source>
</evidence>
<comment type="caution">
    <text evidence="2">The sequence shown here is derived from an EMBL/GenBank/DDBJ whole genome shotgun (WGS) entry which is preliminary data.</text>
</comment>
<dbReference type="Proteomes" id="UP000027361">
    <property type="component" value="Unassembled WGS sequence"/>
</dbReference>
<dbReference type="RefSeq" id="XP_013245191.1">
    <property type="nucleotide sequence ID" value="XM_013389737.1"/>
</dbReference>
<keyword evidence="3" id="KW-1185">Reference proteome</keyword>
<dbReference type="GeneID" id="25266359"/>
<dbReference type="HOGENOM" id="CLU_1628201_0_0_1"/>
<accession>A0A066WF30</accession>
<reference evidence="2 3" key="1">
    <citation type="submission" date="2014-05" db="EMBL/GenBank/DDBJ databases">
        <title>Draft genome sequence of a rare smut relative, Tilletiaria anomala UBC 951.</title>
        <authorList>
            <consortium name="DOE Joint Genome Institute"/>
            <person name="Toome M."/>
            <person name="Kuo A."/>
            <person name="Henrissat B."/>
            <person name="Lipzen A."/>
            <person name="Tritt A."/>
            <person name="Yoshinaga Y."/>
            <person name="Zane M."/>
            <person name="Barry K."/>
            <person name="Grigoriev I.V."/>
            <person name="Spatafora J.W."/>
            <person name="Aimea M.C."/>
        </authorList>
    </citation>
    <scope>NUCLEOTIDE SEQUENCE [LARGE SCALE GENOMIC DNA]</scope>
    <source>
        <strain evidence="2 3">UBC 951</strain>
    </source>
</reference>
<protein>
    <submittedName>
        <fullName evidence="2">Uncharacterized protein</fullName>
    </submittedName>
</protein>
<dbReference type="AlphaFoldDB" id="A0A066WF30"/>
<dbReference type="EMBL" id="JMSN01000011">
    <property type="protein sequence ID" value="KDN52341.1"/>
    <property type="molecule type" value="Genomic_DNA"/>
</dbReference>
<evidence type="ECO:0000256" key="1">
    <source>
        <dbReference type="SAM" id="MobiDB-lite"/>
    </source>
</evidence>
<evidence type="ECO:0000313" key="2">
    <source>
        <dbReference type="EMBL" id="KDN52341.1"/>
    </source>
</evidence>
<name>A0A066WF30_TILAU</name>
<proteinExistence type="predicted"/>
<dbReference type="InParanoid" id="A0A066WF30"/>